<dbReference type="Gene3D" id="1.25.40.10">
    <property type="entry name" value="Tetratricopeptide repeat domain"/>
    <property type="match status" value="1"/>
</dbReference>
<evidence type="ECO:0008006" key="3">
    <source>
        <dbReference type="Google" id="ProtNLM"/>
    </source>
</evidence>
<keyword evidence="2" id="KW-1185">Reference proteome</keyword>
<reference evidence="1 2" key="1">
    <citation type="submission" date="2020-08" db="EMBL/GenBank/DDBJ databases">
        <title>A Genomic Blueprint of the Chicken Gut Microbiome.</title>
        <authorList>
            <person name="Gilroy R."/>
            <person name="Ravi A."/>
            <person name="Getino M."/>
            <person name="Pursley I."/>
            <person name="Horton D.L."/>
            <person name="Alikhan N.-F."/>
            <person name="Baker D."/>
            <person name="Gharbi K."/>
            <person name="Hall N."/>
            <person name="Watson M."/>
            <person name="Adriaenssens E.M."/>
            <person name="Foster-Nyarko E."/>
            <person name="Jarju S."/>
            <person name="Secka A."/>
            <person name="Antonio M."/>
            <person name="Oren A."/>
            <person name="Chaudhuri R."/>
            <person name="La Ragione R.M."/>
            <person name="Hildebrand F."/>
            <person name="Pallen M.J."/>
        </authorList>
    </citation>
    <scope>NUCLEOTIDE SEQUENCE [LARGE SCALE GENOMIC DNA]</scope>
    <source>
        <strain evidence="1 2">Sa2BVA3</strain>
    </source>
</reference>
<dbReference type="RefSeq" id="WP_191729534.1">
    <property type="nucleotide sequence ID" value="NZ_JACSQJ010000005.1"/>
</dbReference>
<evidence type="ECO:0000313" key="2">
    <source>
        <dbReference type="Proteomes" id="UP000647183"/>
    </source>
</evidence>
<evidence type="ECO:0000313" key="1">
    <source>
        <dbReference type="EMBL" id="MBD7988331.1"/>
    </source>
</evidence>
<proteinExistence type="predicted"/>
<dbReference type="EMBL" id="JACSQJ010000005">
    <property type="protein sequence ID" value="MBD7988331.1"/>
    <property type="molecule type" value="Genomic_DNA"/>
</dbReference>
<organism evidence="1 2">
    <name type="scientific">Luteimonas colneyensis</name>
    <dbReference type="NCBI Taxonomy" id="2762230"/>
    <lineage>
        <taxon>Bacteria</taxon>
        <taxon>Pseudomonadati</taxon>
        <taxon>Pseudomonadota</taxon>
        <taxon>Gammaproteobacteria</taxon>
        <taxon>Lysobacterales</taxon>
        <taxon>Lysobacteraceae</taxon>
        <taxon>Luteimonas</taxon>
    </lineage>
</organism>
<dbReference type="Proteomes" id="UP000647183">
    <property type="component" value="Unassembled WGS sequence"/>
</dbReference>
<comment type="caution">
    <text evidence="1">The sequence shown here is derived from an EMBL/GenBank/DDBJ whole genome shotgun (WGS) entry which is preliminary data.</text>
</comment>
<name>A0ABR8UJZ3_9GAMM</name>
<accession>A0ABR8UJZ3</accession>
<dbReference type="InterPro" id="IPR011990">
    <property type="entry name" value="TPR-like_helical_dom_sf"/>
</dbReference>
<dbReference type="SUPFAM" id="SSF48452">
    <property type="entry name" value="TPR-like"/>
    <property type="match status" value="1"/>
</dbReference>
<sequence>MSAVRWIAFAALVAALIATGVALVTTRHDQQRLQDDLAAARAALEAGDGPRAAAIARDVLAREPALGRAFGLIARAEDGQGGPDATRARYETAVRRAPRDPQVRGWLATDALQRGDFAAAADQLDALLTVAPAQRKPLLELIAQLAQDPAFADALATHLVQRPQWRSAILRATTASKLPDAADNLHGALRAHGALDAQDTARWIDGMLRDGRWGSAYARWASGLDGAPARLPVPWNGDFGRAPSSAGFDWRVRRVPGVLFDRIETGEGRHAARLRFLGRPVANTGLEVPLLLAPGEHVLRLRARTEGLRSDQGLEWRLTCSDGRTAIASGARVREARDWVALELAFTVPEGEGCEGQWLRLVNPAPRGVAQTLRGEVHYADIHVGT</sequence>
<gene>
    <name evidence="1" type="ORF">H9645_09855</name>
</gene>
<protein>
    <recommendedName>
        <fullName evidence="3">Tetratricopeptide repeat protein</fullName>
    </recommendedName>
</protein>